<dbReference type="InterPro" id="IPR046341">
    <property type="entry name" value="SET_dom_sf"/>
</dbReference>
<dbReference type="AlphaFoldDB" id="A0A1V9XYS7"/>
<dbReference type="InParanoid" id="A0A1V9XYS7"/>
<dbReference type="GO" id="GO:0005634">
    <property type="term" value="C:nucleus"/>
    <property type="evidence" value="ECO:0007669"/>
    <property type="project" value="UniProtKB-SubCell"/>
</dbReference>
<evidence type="ECO:0000259" key="17">
    <source>
        <dbReference type="PROSITE" id="PS50868"/>
    </source>
</evidence>
<dbReference type="SUPFAM" id="SSF82199">
    <property type="entry name" value="SET domain"/>
    <property type="match status" value="1"/>
</dbReference>
<feature type="transmembrane region" description="Helical" evidence="13">
    <location>
        <begin position="6"/>
        <end position="29"/>
    </location>
</feature>
<feature type="binding site" evidence="12">
    <location>
        <position position="229"/>
    </location>
    <ligand>
        <name>Zn(2+)</name>
        <dbReference type="ChEBI" id="CHEBI:29105"/>
        <label>3</label>
    </ligand>
</feature>
<evidence type="ECO:0000256" key="6">
    <source>
        <dbReference type="ARBA" id="ARBA00022691"/>
    </source>
</evidence>
<evidence type="ECO:0000256" key="9">
    <source>
        <dbReference type="ARBA" id="ARBA00022853"/>
    </source>
</evidence>
<dbReference type="InterPro" id="IPR050973">
    <property type="entry name" value="H3K9_Histone-Lys_N-MTase"/>
</dbReference>
<feature type="binding site" evidence="12">
    <location>
        <position position="226"/>
    </location>
    <ligand>
        <name>Zn(2+)</name>
        <dbReference type="ChEBI" id="CHEBI:29105"/>
        <label>1</label>
    </ligand>
</feature>
<dbReference type="Pfam" id="PF00856">
    <property type="entry name" value="SET"/>
    <property type="match status" value="1"/>
</dbReference>
<dbReference type="Gene3D" id="2.170.270.10">
    <property type="entry name" value="SET domain"/>
    <property type="match status" value="1"/>
</dbReference>
<dbReference type="SMART" id="SM00317">
    <property type="entry name" value="SET"/>
    <property type="match status" value="1"/>
</dbReference>
<feature type="binding site" evidence="12">
    <location>
        <position position="275"/>
    </location>
    <ligand>
        <name>Zn(2+)</name>
        <dbReference type="ChEBI" id="CHEBI:29105"/>
        <label>3</label>
    </ligand>
</feature>
<dbReference type="FunCoup" id="A0A1V9XYS7">
    <property type="interactions" value="1186"/>
</dbReference>
<keyword evidence="8 12" id="KW-0862">Zinc</keyword>
<evidence type="ECO:0000256" key="5">
    <source>
        <dbReference type="ARBA" id="ARBA00022679"/>
    </source>
</evidence>
<feature type="binding site" evidence="12">
    <location>
        <position position="443"/>
    </location>
    <ligand>
        <name>Zn(2+)</name>
        <dbReference type="ChEBI" id="CHEBI:29105"/>
        <label>4</label>
    </ligand>
</feature>
<keyword evidence="13" id="KW-0472">Membrane</keyword>
<dbReference type="InterPro" id="IPR001214">
    <property type="entry name" value="SET_dom"/>
</dbReference>
<dbReference type="InterPro" id="IPR023780">
    <property type="entry name" value="Chromo_domain"/>
</dbReference>
<feature type="binding site" evidence="12">
    <location>
        <position position="438"/>
    </location>
    <ligand>
        <name>Zn(2+)</name>
        <dbReference type="ChEBI" id="CHEBI:29105"/>
        <label>4</label>
    </ligand>
</feature>
<keyword evidence="13" id="KW-1133">Transmembrane helix</keyword>
<feature type="binding site" evidence="12">
    <location>
        <position position="265"/>
    </location>
    <ligand>
        <name>Zn(2+)</name>
        <dbReference type="ChEBI" id="CHEBI:29105"/>
        <label>2</label>
    </ligand>
</feature>
<evidence type="ECO:0000259" key="15">
    <source>
        <dbReference type="PROSITE" id="PS50280"/>
    </source>
</evidence>
<dbReference type="PROSITE" id="PS50013">
    <property type="entry name" value="CHROMO_2"/>
    <property type="match status" value="1"/>
</dbReference>
<feature type="domain" description="Post-SET" evidence="17">
    <location>
        <begin position="432"/>
        <end position="448"/>
    </location>
</feature>
<keyword evidence="5 18" id="KW-0808">Transferase</keyword>
<evidence type="ECO:0000256" key="8">
    <source>
        <dbReference type="ARBA" id="ARBA00022833"/>
    </source>
</evidence>
<dbReference type="PANTHER" id="PTHR46223">
    <property type="entry name" value="HISTONE-LYSINE N-METHYLTRANSFERASE SUV39H"/>
    <property type="match status" value="1"/>
</dbReference>
<accession>A0A1V9XYS7</accession>
<dbReference type="GO" id="GO:0046974">
    <property type="term" value="F:histone H3K9 methyltransferase activity"/>
    <property type="evidence" value="ECO:0007669"/>
    <property type="project" value="InterPro"/>
</dbReference>
<protein>
    <submittedName>
        <fullName evidence="18">Histone-lysine N-methyltransferase Su(Var)3-9-like</fullName>
    </submittedName>
</protein>
<feature type="binding site" evidence="12">
    <location>
        <position position="234"/>
    </location>
    <ligand>
        <name>Zn(2+)</name>
        <dbReference type="ChEBI" id="CHEBI:29105"/>
        <label>1</label>
    </ligand>
</feature>
<dbReference type="InterPro" id="IPR016197">
    <property type="entry name" value="Chromo-like_dom_sf"/>
</dbReference>
<dbReference type="SMART" id="SM00298">
    <property type="entry name" value="CHROMO"/>
    <property type="match status" value="1"/>
</dbReference>
<evidence type="ECO:0000259" key="14">
    <source>
        <dbReference type="PROSITE" id="PS50013"/>
    </source>
</evidence>
<evidence type="ECO:0000256" key="2">
    <source>
        <dbReference type="ARBA" id="ARBA00004584"/>
    </source>
</evidence>
<keyword evidence="10" id="KW-0539">Nucleus</keyword>
<evidence type="ECO:0000313" key="18">
    <source>
        <dbReference type="EMBL" id="OQR78508.1"/>
    </source>
</evidence>
<dbReference type="InterPro" id="IPR000953">
    <property type="entry name" value="Chromo/chromo_shadow_dom"/>
</dbReference>
<feature type="domain" description="SET" evidence="15">
    <location>
        <begin position="286"/>
        <end position="406"/>
    </location>
</feature>
<keyword evidence="13" id="KW-0812">Transmembrane</keyword>
<dbReference type="GO" id="GO:0000775">
    <property type="term" value="C:chromosome, centromeric region"/>
    <property type="evidence" value="ECO:0007669"/>
    <property type="project" value="UniProtKB-SubCell"/>
</dbReference>
<organism evidence="18 19">
    <name type="scientific">Tropilaelaps mercedesae</name>
    <dbReference type="NCBI Taxonomy" id="418985"/>
    <lineage>
        <taxon>Eukaryota</taxon>
        <taxon>Metazoa</taxon>
        <taxon>Ecdysozoa</taxon>
        <taxon>Arthropoda</taxon>
        <taxon>Chelicerata</taxon>
        <taxon>Arachnida</taxon>
        <taxon>Acari</taxon>
        <taxon>Parasitiformes</taxon>
        <taxon>Mesostigmata</taxon>
        <taxon>Gamasina</taxon>
        <taxon>Dermanyssoidea</taxon>
        <taxon>Laelapidae</taxon>
        <taxon>Tropilaelaps</taxon>
    </lineage>
</organism>
<dbReference type="PROSITE" id="PS50867">
    <property type="entry name" value="PRE_SET"/>
    <property type="match status" value="1"/>
</dbReference>
<dbReference type="Pfam" id="PF00385">
    <property type="entry name" value="Chromo"/>
    <property type="match status" value="1"/>
</dbReference>
<comment type="subcellular location">
    <subcellularLocation>
        <location evidence="2">Chromosome</location>
        <location evidence="2">Centromere</location>
    </subcellularLocation>
    <subcellularLocation>
        <location evidence="1">Nucleus</location>
    </subcellularLocation>
</comment>
<evidence type="ECO:0000256" key="4">
    <source>
        <dbReference type="ARBA" id="ARBA00022603"/>
    </source>
</evidence>
<feature type="binding site" evidence="12">
    <location>
        <position position="265"/>
    </location>
    <ligand>
        <name>Zn(2+)</name>
        <dbReference type="ChEBI" id="CHEBI:29105"/>
        <label>3</label>
    </ligand>
</feature>
<dbReference type="Gene3D" id="2.40.50.40">
    <property type="match status" value="1"/>
</dbReference>
<dbReference type="STRING" id="418985.A0A1V9XYS7"/>
<evidence type="ECO:0000256" key="12">
    <source>
        <dbReference type="PIRSR" id="PIRSR009343-2"/>
    </source>
</evidence>
<keyword evidence="7 12" id="KW-0479">Metal-binding</keyword>
<dbReference type="Proteomes" id="UP000192247">
    <property type="component" value="Unassembled WGS sequence"/>
</dbReference>
<dbReference type="PIRSF" id="PIRSF009343">
    <property type="entry name" value="SUV39_SET"/>
    <property type="match status" value="1"/>
</dbReference>
<feature type="binding site" evidence="12">
    <location>
        <position position="436"/>
    </location>
    <ligand>
        <name>Zn(2+)</name>
        <dbReference type="ChEBI" id="CHEBI:29105"/>
        <label>4</label>
    </ligand>
</feature>
<keyword evidence="6" id="KW-0949">S-adenosyl-L-methionine</keyword>
<keyword evidence="9" id="KW-0156">Chromatin regulator</keyword>
<dbReference type="InterPro" id="IPR007728">
    <property type="entry name" value="Pre-SET_dom"/>
</dbReference>
<sequence length="451" mass="52121">YIYIYIYIIVLYVIQCFSVYACVCAEYEVESVIKVRLRASTLECLIKWKGWDNRYNQWEPLNNLDCHQLLVDYLVENDYPARILANVLRHIMHITLLDNPILDLKVAYPLLGRKFLLSEACQYTQKSLKAMKLDIAKMRHNQLLARINDTFGGPSQFIRIMLERQEYLDALDNWRESIKSLVREPAALLVENFIDNQLPPTEFRFMSDYTYAEGIKIQQAELGCPCRNCFEGDCGGLHNEGQKVYNDKGVLTLAWRRSNSGIVECNASCTCPPSCFNRVTQRGRQVPVTIFKTDNGRGWGLRANATIRAWSFVMEYLGEVITSEKASQSTDDTYLFDIDFNTDRKAKYTVDALRCGNSSHFINHSCNPNLVVIPVWVNNLDLNMPRLAFFANRDIRKNEELTFDYRVNVMALEASDLSRTSVDENTMTTGRLLFQCRCGADNCRRQFSYRE</sequence>
<feature type="domain" description="Pre-SET" evidence="16">
    <location>
        <begin position="222"/>
        <end position="283"/>
    </location>
</feature>
<reference evidence="18 19" key="1">
    <citation type="journal article" date="2017" name="Gigascience">
        <title>Draft genome of the honey bee ectoparasitic mite, Tropilaelaps mercedesae, is shaped by the parasitic life history.</title>
        <authorList>
            <person name="Dong X."/>
            <person name="Armstrong S.D."/>
            <person name="Xia D."/>
            <person name="Makepeace B.L."/>
            <person name="Darby A.C."/>
            <person name="Kadowaki T."/>
        </authorList>
    </citation>
    <scope>NUCLEOTIDE SEQUENCE [LARGE SCALE GENOMIC DNA]</scope>
    <source>
        <strain evidence="18">Wuxi-XJTLU</strain>
    </source>
</reference>
<feature type="non-terminal residue" evidence="18">
    <location>
        <position position="1"/>
    </location>
</feature>
<comment type="caution">
    <text evidence="18">The sequence shown here is derived from an EMBL/GenBank/DDBJ whole genome shotgun (WGS) entry which is preliminary data.</text>
</comment>
<dbReference type="EMBL" id="MNPL01002158">
    <property type="protein sequence ID" value="OQR78508.1"/>
    <property type="molecule type" value="Genomic_DNA"/>
</dbReference>
<feature type="binding site" evidence="12">
    <location>
        <position position="271"/>
    </location>
    <ligand>
        <name>Zn(2+)</name>
        <dbReference type="ChEBI" id="CHEBI:29105"/>
        <label>3</label>
    </ligand>
</feature>
<gene>
    <name evidence="18" type="ORF">BIW11_06362</name>
</gene>
<dbReference type="OrthoDB" id="1045173at2759"/>
<dbReference type="PANTHER" id="PTHR46223:SF4">
    <property type="entry name" value="HISTONE-LYSINE N-METHYLTRANSFERASE-RELATED"/>
    <property type="match status" value="1"/>
</dbReference>
<dbReference type="SUPFAM" id="SSF54160">
    <property type="entry name" value="Chromo domain-like"/>
    <property type="match status" value="1"/>
</dbReference>
<keyword evidence="11" id="KW-0137">Centromere</keyword>
<dbReference type="Pfam" id="PF05033">
    <property type="entry name" value="Pre-SET"/>
    <property type="match status" value="1"/>
</dbReference>
<keyword evidence="4 18" id="KW-0489">Methyltransferase</keyword>
<dbReference type="PROSITE" id="PS50868">
    <property type="entry name" value="POST_SET"/>
    <property type="match status" value="1"/>
</dbReference>
<feature type="binding site" evidence="12">
    <location>
        <position position="224"/>
    </location>
    <ligand>
        <name>Zn(2+)</name>
        <dbReference type="ChEBI" id="CHEBI:29105"/>
        <label>1</label>
    </ligand>
</feature>
<keyword evidence="3" id="KW-0158">Chromosome</keyword>
<dbReference type="GO" id="GO:0032259">
    <property type="term" value="P:methylation"/>
    <property type="evidence" value="ECO:0007669"/>
    <property type="project" value="UniProtKB-KW"/>
</dbReference>
<evidence type="ECO:0000313" key="19">
    <source>
        <dbReference type="Proteomes" id="UP000192247"/>
    </source>
</evidence>
<feature type="binding site" evidence="12">
    <location>
        <position position="269"/>
    </location>
    <ligand>
        <name>Zn(2+)</name>
        <dbReference type="ChEBI" id="CHEBI:29105"/>
        <label>2</label>
    </ligand>
</feature>
<keyword evidence="19" id="KW-1185">Reference proteome</keyword>
<feature type="binding site" evidence="12">
    <location>
        <position position="224"/>
    </location>
    <ligand>
        <name>Zn(2+)</name>
        <dbReference type="ChEBI" id="CHEBI:29105"/>
        <label>2</label>
    </ligand>
</feature>
<dbReference type="CDD" id="cd00024">
    <property type="entry name" value="CD_CSD"/>
    <property type="match status" value="1"/>
</dbReference>
<evidence type="ECO:0000256" key="7">
    <source>
        <dbReference type="ARBA" id="ARBA00022723"/>
    </source>
</evidence>
<evidence type="ECO:0000256" key="3">
    <source>
        <dbReference type="ARBA" id="ARBA00022454"/>
    </source>
</evidence>
<evidence type="ECO:0000256" key="10">
    <source>
        <dbReference type="ARBA" id="ARBA00023242"/>
    </source>
</evidence>
<feature type="binding site" evidence="12">
    <location>
        <position position="229"/>
    </location>
    <ligand>
        <name>Zn(2+)</name>
        <dbReference type="ChEBI" id="CHEBI:29105"/>
        <label>1</label>
    </ligand>
</feature>
<dbReference type="InterPro" id="IPR003616">
    <property type="entry name" value="Post-SET_dom"/>
</dbReference>
<evidence type="ECO:0000256" key="1">
    <source>
        <dbReference type="ARBA" id="ARBA00004123"/>
    </source>
</evidence>
<name>A0A1V9XYS7_9ACAR</name>
<dbReference type="PROSITE" id="PS50280">
    <property type="entry name" value="SET"/>
    <property type="match status" value="1"/>
</dbReference>
<feature type="binding site" evidence="12">
    <location>
        <position position="366"/>
    </location>
    <ligand>
        <name>Zn(2+)</name>
        <dbReference type="ChEBI" id="CHEBI:29105"/>
        <label>4</label>
    </ligand>
</feature>
<dbReference type="GO" id="GO:0008270">
    <property type="term" value="F:zinc ion binding"/>
    <property type="evidence" value="ECO:0007669"/>
    <property type="project" value="InterPro"/>
</dbReference>
<evidence type="ECO:0000256" key="11">
    <source>
        <dbReference type="ARBA" id="ARBA00023328"/>
    </source>
</evidence>
<evidence type="ECO:0000259" key="16">
    <source>
        <dbReference type="PROSITE" id="PS50867"/>
    </source>
</evidence>
<dbReference type="InterPro" id="IPR011381">
    <property type="entry name" value="H3-K9_MeTrfase_SUV39H1/2-like"/>
</dbReference>
<feature type="domain" description="Chromo" evidence="14">
    <location>
        <begin position="27"/>
        <end position="73"/>
    </location>
</feature>
<proteinExistence type="predicted"/>
<evidence type="ECO:0000256" key="13">
    <source>
        <dbReference type="SAM" id="Phobius"/>
    </source>
</evidence>